<evidence type="ECO:0000313" key="2">
    <source>
        <dbReference type="EMBL" id="SFV68926.1"/>
    </source>
</evidence>
<feature type="transmembrane region" description="Helical" evidence="1">
    <location>
        <begin position="21"/>
        <end position="39"/>
    </location>
</feature>
<keyword evidence="1" id="KW-1133">Transmembrane helix</keyword>
<evidence type="ECO:0000256" key="1">
    <source>
        <dbReference type="SAM" id="Phobius"/>
    </source>
</evidence>
<keyword evidence="1" id="KW-0812">Transmembrane</keyword>
<gene>
    <name evidence="2" type="ORF">MNB_SM-6-1076</name>
</gene>
<accession>A0A1W1CSY9</accession>
<reference evidence="2" key="1">
    <citation type="submission" date="2016-10" db="EMBL/GenBank/DDBJ databases">
        <authorList>
            <person name="de Groot N.N."/>
        </authorList>
    </citation>
    <scope>NUCLEOTIDE SEQUENCE</scope>
</reference>
<sequence length="206" mass="24194">MREKIDLLEDKLQSLGIKEKLLIAALIPFTVLLLFYFFYITDAIEKHQNNAIEIAKLNHNLKKHAKETLERKIKLSKKKIVTLKSQIATDAQNLRYLNTKLAQKNFLFLSQKNFTHFLNNLLEKSVKNNFLIQDLKISEQNKNYIEKIKYKRLVTISGSSEFLHTLKFLRAIEETNMLLEIKDLNIETNGTVPYITYNINFYGIEK</sequence>
<keyword evidence="1" id="KW-0472">Membrane</keyword>
<protein>
    <recommendedName>
        <fullName evidence="3">Type IV pilus biogenesis protein PilO</fullName>
    </recommendedName>
</protein>
<evidence type="ECO:0008006" key="3">
    <source>
        <dbReference type="Google" id="ProtNLM"/>
    </source>
</evidence>
<name>A0A1W1CSY9_9ZZZZ</name>
<proteinExistence type="predicted"/>
<dbReference type="EMBL" id="FPHK01000127">
    <property type="protein sequence ID" value="SFV68926.1"/>
    <property type="molecule type" value="Genomic_DNA"/>
</dbReference>
<dbReference type="AlphaFoldDB" id="A0A1W1CSY9"/>
<organism evidence="2">
    <name type="scientific">hydrothermal vent metagenome</name>
    <dbReference type="NCBI Taxonomy" id="652676"/>
    <lineage>
        <taxon>unclassified sequences</taxon>
        <taxon>metagenomes</taxon>
        <taxon>ecological metagenomes</taxon>
    </lineage>
</organism>